<protein>
    <submittedName>
        <fullName evidence="1">Uncharacterized protein</fullName>
    </submittedName>
</protein>
<proteinExistence type="predicted"/>
<dbReference type="EMBL" id="ACZL01000021">
    <property type="protein sequence ID" value="EHI55546.1"/>
    <property type="molecule type" value="Genomic_DNA"/>
</dbReference>
<sequence length="50" mass="5327">MLIAAGGLLCPPVYVVYLFSDVFPAAESPCSGSGKAVVIIQLELRVYNVR</sequence>
<dbReference type="Proteomes" id="UP000003011">
    <property type="component" value="Unassembled WGS sequence"/>
</dbReference>
<comment type="caution">
    <text evidence="1">The sequence shown here is derived from an EMBL/GenBank/DDBJ whole genome shotgun (WGS) entry which is preliminary data.</text>
</comment>
<organism evidence="1 2">
    <name type="scientific">Johnsonella ignava ATCC 51276</name>
    <dbReference type="NCBI Taxonomy" id="679200"/>
    <lineage>
        <taxon>Bacteria</taxon>
        <taxon>Bacillati</taxon>
        <taxon>Bacillota</taxon>
        <taxon>Clostridia</taxon>
        <taxon>Lachnospirales</taxon>
        <taxon>Lachnospiraceae</taxon>
        <taxon>Johnsonella</taxon>
    </lineage>
</organism>
<dbReference type="STRING" id="679200.HMPREF9333_01261"/>
<dbReference type="HOGENOM" id="CLU_3118727_0_0_9"/>
<evidence type="ECO:0000313" key="1">
    <source>
        <dbReference type="EMBL" id="EHI55546.1"/>
    </source>
</evidence>
<evidence type="ECO:0000313" key="2">
    <source>
        <dbReference type="Proteomes" id="UP000003011"/>
    </source>
</evidence>
<keyword evidence="2" id="KW-1185">Reference proteome</keyword>
<gene>
    <name evidence="1" type="ORF">HMPREF9333_01261</name>
</gene>
<accession>G5GI71</accession>
<dbReference type="AlphaFoldDB" id="G5GI71"/>
<name>G5GI71_9FIRM</name>
<reference evidence="1 2" key="1">
    <citation type="submission" date="2011-08" db="EMBL/GenBank/DDBJ databases">
        <title>The Genome Sequence of Johnsonella ignava ATCC 51276.</title>
        <authorList>
            <consortium name="The Broad Institute Genome Sequencing Platform"/>
            <person name="Earl A."/>
            <person name="Ward D."/>
            <person name="Feldgarden M."/>
            <person name="Gevers D."/>
            <person name="Izard J."/>
            <person name="Blanton J.M."/>
            <person name="Baranova O.V."/>
            <person name="Dewhirst F.E."/>
            <person name="Young S.K."/>
            <person name="Zeng Q."/>
            <person name="Gargeya S."/>
            <person name="Fitzgerald M."/>
            <person name="Haas B."/>
            <person name="Abouelleil A."/>
            <person name="Alvarado L."/>
            <person name="Arachchi H.M."/>
            <person name="Berlin A."/>
            <person name="Brown A."/>
            <person name="Chapman S.B."/>
            <person name="Chen Z."/>
            <person name="Dunbar C."/>
            <person name="Freedman E."/>
            <person name="Gearin G."/>
            <person name="Gellesch M."/>
            <person name="Goldberg J."/>
            <person name="Griggs A."/>
            <person name="Gujja S."/>
            <person name="Heiman D."/>
            <person name="Howarth C."/>
            <person name="Larson L."/>
            <person name="Lui A."/>
            <person name="MacDonald P.J.P."/>
            <person name="Montmayeur A."/>
            <person name="Murphy C."/>
            <person name="Neiman D."/>
            <person name="Pearson M."/>
            <person name="Priest M."/>
            <person name="Roberts A."/>
            <person name="Saif S."/>
            <person name="Shea T."/>
            <person name="Shenoy N."/>
            <person name="Sisk P."/>
            <person name="Stolte C."/>
            <person name="Sykes S."/>
            <person name="Wortman J."/>
            <person name="Nusbaum C."/>
            <person name="Birren B."/>
        </authorList>
    </citation>
    <scope>NUCLEOTIDE SEQUENCE [LARGE SCALE GENOMIC DNA]</scope>
    <source>
        <strain evidence="1 2">ATCC 51276</strain>
    </source>
</reference>